<keyword evidence="8" id="KW-1185">Reference proteome</keyword>
<evidence type="ECO:0000256" key="6">
    <source>
        <dbReference type="SAM" id="MobiDB-lite"/>
    </source>
</evidence>
<keyword evidence="2" id="KW-0597">Phosphoprotein</keyword>
<evidence type="ECO:0000256" key="3">
    <source>
        <dbReference type="ARBA" id="ARBA00022737"/>
    </source>
</evidence>
<comment type="subcellular location">
    <subcellularLocation>
        <location evidence="1">Nucleus</location>
    </subcellularLocation>
</comment>
<keyword evidence="3" id="KW-0677">Repeat</keyword>
<proteinExistence type="predicted"/>
<evidence type="ECO:0000256" key="1">
    <source>
        <dbReference type="ARBA" id="ARBA00004123"/>
    </source>
</evidence>
<dbReference type="PANTHER" id="PTHR15263">
    <property type="entry name" value="I-KAPPA-B-LIKE PROTEIN IKBL"/>
    <property type="match status" value="1"/>
</dbReference>
<feature type="compositionally biased region" description="Basic residues" evidence="6">
    <location>
        <begin position="7"/>
        <end position="22"/>
    </location>
</feature>
<dbReference type="GeneID" id="30200550"/>
<evidence type="ECO:0000256" key="4">
    <source>
        <dbReference type="ARBA" id="ARBA00023043"/>
    </source>
</evidence>
<evidence type="ECO:0000256" key="2">
    <source>
        <dbReference type="ARBA" id="ARBA00022553"/>
    </source>
</evidence>
<dbReference type="OrthoDB" id="412109at2759"/>
<dbReference type="Proteomes" id="UP000094112">
    <property type="component" value="Unassembled WGS sequence"/>
</dbReference>
<dbReference type="EMBL" id="KV454209">
    <property type="protein sequence ID" value="ODQ61499.1"/>
    <property type="molecule type" value="Genomic_DNA"/>
</dbReference>
<dbReference type="RefSeq" id="XP_019040706.1">
    <property type="nucleotide sequence ID" value="XM_019183304.1"/>
</dbReference>
<protein>
    <submittedName>
        <fullName evidence="7">Uncharacterized protein</fullName>
    </submittedName>
</protein>
<keyword evidence="4" id="KW-0040">ANK repeat</keyword>
<organism evidence="7 8">
    <name type="scientific">Wickerhamomyces anomalus (strain ATCC 58044 / CBS 1984 / NCYC 433 / NRRL Y-366-8)</name>
    <name type="common">Yeast</name>
    <name type="synonym">Hansenula anomala</name>
    <dbReference type="NCBI Taxonomy" id="683960"/>
    <lineage>
        <taxon>Eukaryota</taxon>
        <taxon>Fungi</taxon>
        <taxon>Dikarya</taxon>
        <taxon>Ascomycota</taxon>
        <taxon>Saccharomycotina</taxon>
        <taxon>Saccharomycetes</taxon>
        <taxon>Phaffomycetales</taxon>
        <taxon>Wickerhamomycetaceae</taxon>
        <taxon>Wickerhamomyces</taxon>
    </lineage>
</organism>
<name>A0A1E3P7V2_WICAA</name>
<dbReference type="PANTHER" id="PTHR15263:SF1">
    <property type="entry name" value="NF-KAPPA-B INHIBITOR-LIKE PROTEIN 1"/>
    <property type="match status" value="1"/>
</dbReference>
<keyword evidence="5" id="KW-0539">Nucleus</keyword>
<dbReference type="GO" id="GO:0005634">
    <property type="term" value="C:nucleus"/>
    <property type="evidence" value="ECO:0007669"/>
    <property type="project" value="UniProtKB-SubCell"/>
</dbReference>
<feature type="compositionally biased region" description="Polar residues" evidence="6">
    <location>
        <begin position="46"/>
        <end position="61"/>
    </location>
</feature>
<evidence type="ECO:0000313" key="8">
    <source>
        <dbReference type="Proteomes" id="UP000094112"/>
    </source>
</evidence>
<sequence>MKDVKSRVGKVKSTRLRFKNQKTTKPLQRDDVEPNQHQSETEDKASQQQQYRRQPHSNPSSHQKDDFIEWGPFINGYRFIGSKSSKDSLHYQQRHSLLTNDKHSTQSYNWSYMDLPEYKSAKDTLEEKYKDVRDDDEEFTYDDYFKEWEYIKQHGLRDIVFPIVNQNDELDQKNVRKFLQTSVNDEFVNILKIERIRWHPDKMIRTLKLDVNDDVYKQLSEKITKTFQIINQLWEEFNSD</sequence>
<feature type="compositionally biased region" description="Basic and acidic residues" evidence="6">
    <location>
        <begin position="27"/>
        <end position="45"/>
    </location>
</feature>
<reference evidence="7 8" key="1">
    <citation type="journal article" date="2016" name="Proc. Natl. Acad. Sci. U.S.A.">
        <title>Comparative genomics of biotechnologically important yeasts.</title>
        <authorList>
            <person name="Riley R."/>
            <person name="Haridas S."/>
            <person name="Wolfe K.H."/>
            <person name="Lopes M.R."/>
            <person name="Hittinger C.T."/>
            <person name="Goeker M."/>
            <person name="Salamov A.A."/>
            <person name="Wisecaver J.H."/>
            <person name="Long T.M."/>
            <person name="Calvey C.H."/>
            <person name="Aerts A.L."/>
            <person name="Barry K.W."/>
            <person name="Choi C."/>
            <person name="Clum A."/>
            <person name="Coughlan A.Y."/>
            <person name="Deshpande S."/>
            <person name="Douglass A.P."/>
            <person name="Hanson S.J."/>
            <person name="Klenk H.-P."/>
            <person name="LaButti K.M."/>
            <person name="Lapidus A."/>
            <person name="Lindquist E.A."/>
            <person name="Lipzen A.M."/>
            <person name="Meier-Kolthoff J.P."/>
            <person name="Ohm R.A."/>
            <person name="Otillar R.P."/>
            <person name="Pangilinan J.L."/>
            <person name="Peng Y."/>
            <person name="Rokas A."/>
            <person name="Rosa C.A."/>
            <person name="Scheuner C."/>
            <person name="Sibirny A.A."/>
            <person name="Slot J.C."/>
            <person name="Stielow J.B."/>
            <person name="Sun H."/>
            <person name="Kurtzman C.P."/>
            <person name="Blackwell M."/>
            <person name="Grigoriev I.V."/>
            <person name="Jeffries T.W."/>
        </authorList>
    </citation>
    <scope>NUCLEOTIDE SEQUENCE [LARGE SCALE GENOMIC DNA]</scope>
    <source>
        <strain evidence="8">ATCC 58044 / CBS 1984 / NCYC 433 / NRRL Y-366-8</strain>
    </source>
</reference>
<dbReference type="GO" id="GO:0043124">
    <property type="term" value="P:negative regulation of canonical NF-kappaB signal transduction"/>
    <property type="evidence" value="ECO:0007669"/>
    <property type="project" value="InterPro"/>
</dbReference>
<dbReference type="AlphaFoldDB" id="A0A1E3P7V2"/>
<gene>
    <name evidence="7" type="ORF">WICANDRAFT_62055</name>
</gene>
<dbReference type="InterPro" id="IPR038753">
    <property type="entry name" value="NFKBIL1"/>
</dbReference>
<evidence type="ECO:0000256" key="5">
    <source>
        <dbReference type="ARBA" id="ARBA00023242"/>
    </source>
</evidence>
<feature type="region of interest" description="Disordered" evidence="6">
    <location>
        <begin position="1"/>
        <end position="66"/>
    </location>
</feature>
<accession>A0A1E3P7V2</accession>
<evidence type="ECO:0000313" key="7">
    <source>
        <dbReference type="EMBL" id="ODQ61499.1"/>
    </source>
</evidence>